<keyword evidence="3" id="KW-1185">Reference proteome</keyword>
<dbReference type="InterPro" id="IPR000408">
    <property type="entry name" value="Reg_chr_condens"/>
</dbReference>
<dbReference type="InterPro" id="IPR009091">
    <property type="entry name" value="RCC1/BLIP-II"/>
</dbReference>
<protein>
    <submittedName>
        <fullName evidence="2">Uncharacterized protein</fullName>
    </submittedName>
</protein>
<evidence type="ECO:0000313" key="3">
    <source>
        <dbReference type="Proteomes" id="UP000027138"/>
    </source>
</evidence>
<sequence>MWGNARDSQLGVPGLPEVQPCPVEVKFLIEDDGLGPHNVLSVAVGASHAMCLVSR</sequence>
<evidence type="ECO:0000256" key="1">
    <source>
        <dbReference type="PROSITE-ProRule" id="PRU00235"/>
    </source>
</evidence>
<organism evidence="2 3">
    <name type="scientific">Jatropha curcas</name>
    <name type="common">Barbados nut</name>
    <dbReference type="NCBI Taxonomy" id="180498"/>
    <lineage>
        <taxon>Eukaryota</taxon>
        <taxon>Viridiplantae</taxon>
        <taxon>Streptophyta</taxon>
        <taxon>Embryophyta</taxon>
        <taxon>Tracheophyta</taxon>
        <taxon>Spermatophyta</taxon>
        <taxon>Magnoliopsida</taxon>
        <taxon>eudicotyledons</taxon>
        <taxon>Gunneridae</taxon>
        <taxon>Pentapetalae</taxon>
        <taxon>rosids</taxon>
        <taxon>fabids</taxon>
        <taxon>Malpighiales</taxon>
        <taxon>Euphorbiaceae</taxon>
        <taxon>Crotonoideae</taxon>
        <taxon>Jatropheae</taxon>
        <taxon>Jatropha</taxon>
    </lineage>
</organism>
<dbReference type="PROSITE" id="PS50012">
    <property type="entry name" value="RCC1_3"/>
    <property type="match status" value="1"/>
</dbReference>
<dbReference type="Pfam" id="PF00415">
    <property type="entry name" value="RCC1"/>
    <property type="match status" value="1"/>
</dbReference>
<proteinExistence type="predicted"/>
<feature type="repeat" description="RCC1" evidence="1">
    <location>
        <begin position="1"/>
        <end position="55"/>
    </location>
</feature>
<evidence type="ECO:0000313" key="2">
    <source>
        <dbReference type="EMBL" id="KDP37455.1"/>
    </source>
</evidence>
<accession>A0A067KYW6</accession>
<dbReference type="EMBL" id="KK914402">
    <property type="protein sequence ID" value="KDP37455.1"/>
    <property type="molecule type" value="Genomic_DNA"/>
</dbReference>
<dbReference type="AlphaFoldDB" id="A0A067KYW6"/>
<name>A0A067KYW6_JATCU</name>
<reference evidence="2 3" key="1">
    <citation type="journal article" date="2014" name="PLoS ONE">
        <title>Global Analysis of Gene Expression Profiles in Physic Nut (Jatropha curcas L.) Seedlings Exposed to Salt Stress.</title>
        <authorList>
            <person name="Zhang L."/>
            <person name="Zhang C."/>
            <person name="Wu P."/>
            <person name="Chen Y."/>
            <person name="Li M."/>
            <person name="Jiang H."/>
            <person name="Wu G."/>
        </authorList>
    </citation>
    <scope>NUCLEOTIDE SEQUENCE [LARGE SCALE GENOMIC DNA]</scope>
    <source>
        <strain evidence="3">cv. GZQX0401</strain>
        <tissue evidence="2">Young leaves</tissue>
    </source>
</reference>
<dbReference type="Proteomes" id="UP000027138">
    <property type="component" value="Unassembled WGS sequence"/>
</dbReference>
<dbReference type="STRING" id="180498.A0A067KYW6"/>
<dbReference type="SUPFAM" id="SSF50985">
    <property type="entry name" value="RCC1/BLIP-II"/>
    <property type="match status" value="1"/>
</dbReference>
<gene>
    <name evidence="2" type="ORF">JCGZ_08296</name>
</gene>
<dbReference type="OrthoDB" id="239701at2759"/>